<comment type="caution">
    <text evidence="5">The sequence shown here is derived from an EMBL/GenBank/DDBJ whole genome shotgun (WGS) entry which is preliminary data.</text>
</comment>
<keyword evidence="6" id="KW-1185">Reference proteome</keyword>
<dbReference type="Proteomes" id="UP000191612">
    <property type="component" value="Unassembled WGS sequence"/>
</dbReference>
<dbReference type="InterPro" id="IPR021765">
    <property type="entry name" value="UstYa-like"/>
</dbReference>
<accession>A0A1V6QQP7</accession>
<dbReference type="GO" id="GO:0043386">
    <property type="term" value="P:mycotoxin biosynthetic process"/>
    <property type="evidence" value="ECO:0007669"/>
    <property type="project" value="InterPro"/>
</dbReference>
<evidence type="ECO:0000313" key="6">
    <source>
        <dbReference type="Proteomes" id="UP000191612"/>
    </source>
</evidence>
<evidence type="ECO:0000256" key="1">
    <source>
        <dbReference type="ARBA" id="ARBA00004685"/>
    </source>
</evidence>
<dbReference type="Pfam" id="PF11807">
    <property type="entry name" value="UstYa"/>
    <property type="match status" value="1"/>
</dbReference>
<feature type="transmembrane region" description="Helical" evidence="4">
    <location>
        <begin position="56"/>
        <end position="79"/>
    </location>
</feature>
<dbReference type="EMBL" id="MDYO01000052">
    <property type="protein sequence ID" value="OQD91543.1"/>
    <property type="molecule type" value="Genomic_DNA"/>
</dbReference>
<evidence type="ECO:0000313" key="5">
    <source>
        <dbReference type="EMBL" id="OQD91543.1"/>
    </source>
</evidence>
<keyword evidence="2" id="KW-0560">Oxidoreductase</keyword>
<dbReference type="PANTHER" id="PTHR33365">
    <property type="entry name" value="YALI0B05434P"/>
    <property type="match status" value="1"/>
</dbReference>
<proteinExistence type="inferred from homology"/>
<dbReference type="STRING" id="60172.A0A1V6QQP7"/>
<keyword evidence="4" id="KW-1133">Transmembrane helix</keyword>
<evidence type="ECO:0000256" key="2">
    <source>
        <dbReference type="ARBA" id="ARBA00023002"/>
    </source>
</evidence>
<reference evidence="6" key="1">
    <citation type="journal article" date="2017" name="Nat. Microbiol.">
        <title>Global analysis of biosynthetic gene clusters reveals vast potential of secondary metabolite production in Penicillium species.</title>
        <authorList>
            <person name="Nielsen J.C."/>
            <person name="Grijseels S."/>
            <person name="Prigent S."/>
            <person name="Ji B."/>
            <person name="Dainat J."/>
            <person name="Nielsen K.F."/>
            <person name="Frisvad J.C."/>
            <person name="Workman M."/>
            <person name="Nielsen J."/>
        </authorList>
    </citation>
    <scope>NUCLEOTIDE SEQUENCE [LARGE SCALE GENOMIC DNA]</scope>
    <source>
        <strain evidence="6">IBT 29525</strain>
    </source>
</reference>
<keyword evidence="4" id="KW-0472">Membrane</keyword>
<protein>
    <submittedName>
        <fullName evidence="5">Uncharacterized protein</fullName>
    </submittedName>
</protein>
<comment type="similarity">
    <text evidence="3">Belongs to the ustYa family.</text>
</comment>
<gene>
    <name evidence="5" type="ORF">PENSOL_c052G02082</name>
</gene>
<organism evidence="5 6">
    <name type="scientific">Penicillium solitum</name>
    <dbReference type="NCBI Taxonomy" id="60172"/>
    <lineage>
        <taxon>Eukaryota</taxon>
        <taxon>Fungi</taxon>
        <taxon>Dikarya</taxon>
        <taxon>Ascomycota</taxon>
        <taxon>Pezizomycotina</taxon>
        <taxon>Eurotiomycetes</taxon>
        <taxon>Eurotiomycetidae</taxon>
        <taxon>Eurotiales</taxon>
        <taxon>Aspergillaceae</taxon>
        <taxon>Penicillium</taxon>
    </lineage>
</organism>
<dbReference type="AlphaFoldDB" id="A0A1V6QQP7"/>
<keyword evidence="4" id="KW-0812">Transmembrane</keyword>
<comment type="pathway">
    <text evidence="1">Mycotoxin biosynthesis.</text>
</comment>
<evidence type="ECO:0000256" key="3">
    <source>
        <dbReference type="ARBA" id="ARBA00035112"/>
    </source>
</evidence>
<sequence length="271" mass="30581">MKLPSILSSTISRSYTTTGVYDEKDRHVDDNRSTSSETLLGETRLRPHASKRLSRAYIFLLPVVFGLGVVLGLTSLSFFKRPEFVPGLRRKTPIPNQVFQHRLKIPFVPDDRYYGSGDATDKAWKELTSGGDSVWLQNPSNYGLPKGISDPLNTDNTDERFYVLSNLHQLHCVNVVRRRFRYYESQIGQPANESEAIFAAWTEHTDHCFEYLRLSITCGDFLVLEPASPPGTSPELTAGGLGWGVVHECIDFDALRKWQAAKRQESEQSAL</sequence>
<dbReference type="PANTHER" id="PTHR33365:SF11">
    <property type="entry name" value="TAT PATHWAY SIGNAL SEQUENCE"/>
    <property type="match status" value="1"/>
</dbReference>
<evidence type="ECO:0000256" key="4">
    <source>
        <dbReference type="SAM" id="Phobius"/>
    </source>
</evidence>
<dbReference type="GO" id="GO:0016491">
    <property type="term" value="F:oxidoreductase activity"/>
    <property type="evidence" value="ECO:0007669"/>
    <property type="project" value="UniProtKB-KW"/>
</dbReference>
<name>A0A1V6QQP7_9EURO</name>